<dbReference type="InterPro" id="IPR057670">
    <property type="entry name" value="SH3_retrovirus"/>
</dbReference>
<dbReference type="Pfam" id="PF25597">
    <property type="entry name" value="SH3_retrovirus"/>
    <property type="match status" value="1"/>
</dbReference>
<dbReference type="PROSITE" id="PS50994">
    <property type="entry name" value="INTEGRASE"/>
    <property type="match status" value="1"/>
</dbReference>
<protein>
    <recommendedName>
        <fullName evidence="2">Integrase catalytic domain-containing protein</fullName>
    </recommendedName>
</protein>
<dbReference type="SUPFAM" id="SSF56672">
    <property type="entry name" value="DNA/RNA polymerases"/>
    <property type="match status" value="1"/>
</dbReference>
<dbReference type="InterPro" id="IPR036397">
    <property type="entry name" value="RNaseH_sf"/>
</dbReference>
<gene>
    <name evidence="3" type="ORF">FSB_LOCUS50730</name>
</gene>
<dbReference type="InterPro" id="IPR001584">
    <property type="entry name" value="Integrase_cat-core"/>
</dbReference>
<dbReference type="EMBL" id="OIVN01005532">
    <property type="protein sequence ID" value="SPD22848.1"/>
    <property type="molecule type" value="Genomic_DNA"/>
</dbReference>
<feature type="domain" description="Integrase catalytic" evidence="2">
    <location>
        <begin position="1"/>
        <end position="97"/>
    </location>
</feature>
<proteinExistence type="predicted"/>
<reference evidence="3" key="1">
    <citation type="submission" date="2018-02" db="EMBL/GenBank/DDBJ databases">
        <authorList>
            <person name="Cohen D.B."/>
            <person name="Kent A.D."/>
        </authorList>
    </citation>
    <scope>NUCLEOTIDE SEQUENCE</scope>
</reference>
<dbReference type="AlphaFoldDB" id="A0A2N9IEG5"/>
<dbReference type="GO" id="GO:0003676">
    <property type="term" value="F:nucleic acid binding"/>
    <property type="evidence" value="ECO:0007669"/>
    <property type="project" value="InterPro"/>
</dbReference>
<sequence>MLKQIRSDNGQEFHLPEFYASKGIIHQHSCVETPQQNSVVERKHQHILNVARAICFQSHLPITYWGHCIQTAVYLINRLPCPILSNKSPHEALLLKSPSYSHLKVFGCLCFASTLSGHRTKFDPRAKACAFLGYPTGVKGYKLLDLATHKIFISRDVIFHENIFPFQNRTPIPDFSTFLHTSSSPISHFSLPSYNTTDIPVFSAVPSSAPVPFSSLPSISSQTNTTDMPIFSDLDHGSPSPSPLPIPSHDPVETETPCSSSSSPLRRTTRVHKAPTYLKDYHCQLAHCVGSTNSPPSASTGTCYPLSHSLSYDHLSPAHRGFALSVIAISEPTSFLQANQSPHWQEAMFTELAALEANNTWNLTPLPPGKHLIGCKWVYKVKLKADGSLERYKARLVAKGYTQQEGLDYSETFSPVAKFSTIRTLLAIASVKNWSLIQLDVNNAFLHGDLAEEVYMALPPGFPSKGEHNLVCKLNKSLYGLKQASRQWFAKFSSTILKQGFVQSKSDYSLFTRVQGTVFMALLVYVDDILIASNDMPSVHALKDSLHAEFKLKDLGTLKYFLGLEVARSTKGSSLCQRKYALDILSDSGMLASKPVATPMEQNLKMSQSTGDLLDDPSIYRRLVGRLLYLTVTRLDISYSVQKLSQFMSRPTNAHLTAANRVLRYIKGTSGQGLFFPSDCSLQLKAFSDSDWAGCPDTRRSITGYCVYLGDSLVSWKSKKQHTVSRSSAEAEYRAMASVVCELMWLLPLLNELQSHHPKEALLFCDSQAAIHIAANLVYHKRTKHIELDCHLIREKIQAGLVRTLYVTSQNQLADIMTKALGSVQFHSLLSKMGVHNIYAPS</sequence>
<dbReference type="SUPFAM" id="SSF53098">
    <property type="entry name" value="Ribonuclease H-like"/>
    <property type="match status" value="1"/>
</dbReference>
<dbReference type="InterPro" id="IPR013103">
    <property type="entry name" value="RVT_2"/>
</dbReference>
<evidence type="ECO:0000259" key="2">
    <source>
        <dbReference type="PROSITE" id="PS50994"/>
    </source>
</evidence>
<accession>A0A2N9IEG5</accession>
<dbReference type="PANTHER" id="PTHR11439">
    <property type="entry name" value="GAG-POL-RELATED RETROTRANSPOSON"/>
    <property type="match status" value="1"/>
</dbReference>
<dbReference type="Pfam" id="PF07727">
    <property type="entry name" value="RVT_2"/>
    <property type="match status" value="1"/>
</dbReference>
<dbReference type="GO" id="GO:0015074">
    <property type="term" value="P:DNA integration"/>
    <property type="evidence" value="ECO:0007669"/>
    <property type="project" value="InterPro"/>
</dbReference>
<dbReference type="CDD" id="cd09272">
    <property type="entry name" value="RNase_HI_RT_Ty1"/>
    <property type="match status" value="1"/>
</dbReference>
<feature type="region of interest" description="Disordered" evidence="1">
    <location>
        <begin position="227"/>
        <end position="266"/>
    </location>
</feature>
<organism evidence="3">
    <name type="scientific">Fagus sylvatica</name>
    <name type="common">Beechnut</name>
    <dbReference type="NCBI Taxonomy" id="28930"/>
    <lineage>
        <taxon>Eukaryota</taxon>
        <taxon>Viridiplantae</taxon>
        <taxon>Streptophyta</taxon>
        <taxon>Embryophyta</taxon>
        <taxon>Tracheophyta</taxon>
        <taxon>Spermatophyta</taxon>
        <taxon>Magnoliopsida</taxon>
        <taxon>eudicotyledons</taxon>
        <taxon>Gunneridae</taxon>
        <taxon>Pentapetalae</taxon>
        <taxon>rosids</taxon>
        <taxon>fabids</taxon>
        <taxon>Fagales</taxon>
        <taxon>Fagaceae</taxon>
        <taxon>Fagus</taxon>
    </lineage>
</organism>
<name>A0A2N9IEG5_FAGSY</name>
<evidence type="ECO:0000313" key="3">
    <source>
        <dbReference type="EMBL" id="SPD22848.1"/>
    </source>
</evidence>
<dbReference type="InterPro" id="IPR012337">
    <property type="entry name" value="RNaseH-like_sf"/>
</dbReference>
<dbReference type="InterPro" id="IPR043502">
    <property type="entry name" value="DNA/RNA_pol_sf"/>
</dbReference>
<dbReference type="PANTHER" id="PTHR11439:SF494">
    <property type="entry name" value="CYSTEINE-RICH RLK (RECEPTOR-LIKE PROTEIN KINASE) 8"/>
    <property type="match status" value="1"/>
</dbReference>
<evidence type="ECO:0000256" key="1">
    <source>
        <dbReference type="SAM" id="MobiDB-lite"/>
    </source>
</evidence>
<dbReference type="Gene3D" id="3.30.420.10">
    <property type="entry name" value="Ribonuclease H-like superfamily/Ribonuclease H"/>
    <property type="match status" value="1"/>
</dbReference>